<reference evidence="2 3" key="1">
    <citation type="submission" date="2021-12" db="EMBL/GenBank/DDBJ databases">
        <title>Discovery of the Pendulisporaceae a myxobacterial family with distinct sporulation behavior and unique specialized metabolism.</title>
        <authorList>
            <person name="Garcia R."/>
            <person name="Popoff A."/>
            <person name="Bader C.D."/>
            <person name="Loehr J."/>
            <person name="Walesch S."/>
            <person name="Walt C."/>
            <person name="Boldt J."/>
            <person name="Bunk B."/>
            <person name="Haeckl F.J.F.P.J."/>
            <person name="Gunesch A.P."/>
            <person name="Birkelbach J."/>
            <person name="Nuebel U."/>
            <person name="Pietschmann T."/>
            <person name="Bach T."/>
            <person name="Mueller R."/>
        </authorList>
    </citation>
    <scope>NUCLEOTIDE SEQUENCE [LARGE SCALE GENOMIC DNA]</scope>
    <source>
        <strain evidence="2 3">MSr11954</strain>
    </source>
</reference>
<feature type="chain" id="PRO_5046921450" evidence="1">
    <location>
        <begin position="38"/>
        <end position="575"/>
    </location>
</feature>
<dbReference type="PANTHER" id="PTHR30483">
    <property type="entry name" value="LEUCINE-SPECIFIC-BINDING PROTEIN"/>
    <property type="match status" value="1"/>
</dbReference>
<proteinExistence type="predicted"/>
<dbReference type="InterPro" id="IPR028082">
    <property type="entry name" value="Peripla_BP_I"/>
</dbReference>
<dbReference type="PANTHER" id="PTHR30483:SF6">
    <property type="entry name" value="PERIPLASMIC BINDING PROTEIN OF ABC TRANSPORTER FOR NATURAL AMINO ACIDS"/>
    <property type="match status" value="1"/>
</dbReference>
<keyword evidence="3" id="KW-1185">Reference proteome</keyword>
<dbReference type="InterPro" id="IPR051010">
    <property type="entry name" value="BCAA_transport"/>
</dbReference>
<gene>
    <name evidence="2" type="ORF">LZC94_20095</name>
</gene>
<dbReference type="Proteomes" id="UP001370348">
    <property type="component" value="Chromosome"/>
</dbReference>
<name>A0ABZ2MAI2_9BACT</name>
<dbReference type="EMBL" id="CP089984">
    <property type="protein sequence ID" value="WXB19517.1"/>
    <property type="molecule type" value="Genomic_DNA"/>
</dbReference>
<evidence type="ECO:0000313" key="2">
    <source>
        <dbReference type="EMBL" id="WXB19517.1"/>
    </source>
</evidence>
<dbReference type="RefSeq" id="WP_394829133.1">
    <property type="nucleotide sequence ID" value="NZ_CP089984.1"/>
</dbReference>
<dbReference type="SUPFAM" id="SSF53822">
    <property type="entry name" value="Periplasmic binding protein-like I"/>
    <property type="match status" value="1"/>
</dbReference>
<dbReference type="Gene3D" id="3.40.50.2300">
    <property type="match status" value="2"/>
</dbReference>
<evidence type="ECO:0000313" key="3">
    <source>
        <dbReference type="Proteomes" id="UP001370348"/>
    </source>
</evidence>
<accession>A0ABZ2MAI2</accession>
<keyword evidence="1" id="KW-0732">Signal</keyword>
<evidence type="ECO:0000256" key="1">
    <source>
        <dbReference type="SAM" id="SignalP"/>
    </source>
</evidence>
<protein>
    <submittedName>
        <fullName evidence="2">ABC transporter substrate-binding protein</fullName>
    </submittedName>
</protein>
<sequence>MSTMPRAGGRPMLHTSPRRPKPPVVVALLSLALSAFAASNTACTALLGKTTDQCSTNQDCTKFSGKRFCRRSDATCQPLVTPECPRVFGGTNDQGYLDDNAVYIGAVISLTGAYGDNGGYIPFEGAVRTALDDFDKESKGLPPAAGTNGRRRPLVAIMCDDKSAEDSDENRTVLRAADHLVNTVGVSAVIGTPSTSTTLAMATERTIPGGVFTISPSATAENLSLLQDYPAGDSPENGLLWRTAPSDRFQAAAIAAYLQQRLIPGLHKAPKNVPAGQVKILNLFRGDAYGEGLNAIFKATDAFNAIRGEQYREFNYGTTVGSPTPTDISAQIRDFAPHIILTFGLSESADTIKETERLWGELPSTRNQPRPYYVSTEGVAVQALPEIVKGSTVDPKLNTRALYASPNLTAVENEIFSFFRDSYNATMDRLYQPGQAADAKGKINYFGLAGTYDSVYILGYAITSASSGNRSGKVTGRDIAQAMKKLVNGDAAPLYRRQMGQALATLSNGGTVNISGASGPLDFDLKTGDVAADIPLACLTASGDSTSSALVYRVGTKNVDGTFDKDACGYTPPQP</sequence>
<feature type="signal peptide" evidence="1">
    <location>
        <begin position="1"/>
        <end position="37"/>
    </location>
</feature>
<organism evidence="2 3">
    <name type="scientific">Pendulispora albinea</name>
    <dbReference type="NCBI Taxonomy" id="2741071"/>
    <lineage>
        <taxon>Bacteria</taxon>
        <taxon>Pseudomonadati</taxon>
        <taxon>Myxococcota</taxon>
        <taxon>Myxococcia</taxon>
        <taxon>Myxococcales</taxon>
        <taxon>Sorangiineae</taxon>
        <taxon>Pendulisporaceae</taxon>
        <taxon>Pendulispora</taxon>
    </lineage>
</organism>